<feature type="domain" description="Hemerythrin-like" evidence="1">
    <location>
        <begin position="20"/>
        <end position="161"/>
    </location>
</feature>
<evidence type="ECO:0000313" key="3">
    <source>
        <dbReference type="Proteomes" id="UP001303211"/>
    </source>
</evidence>
<evidence type="ECO:0000259" key="1">
    <source>
        <dbReference type="Pfam" id="PF01814"/>
    </source>
</evidence>
<evidence type="ECO:0000313" key="2">
    <source>
        <dbReference type="EMBL" id="WOO30915.1"/>
    </source>
</evidence>
<name>A0ABZ0IY58_9BURK</name>
<dbReference type="Proteomes" id="UP001303211">
    <property type="component" value="Chromosome"/>
</dbReference>
<accession>A0ABZ0IY58</accession>
<sequence>MTTRVSLPGMRSPGAGFDQPFEMLDACHDRVRRSLDLLRRLRDYLRGHGHGCDDSARQAARDVLRYFDIAAPLHHEDEELHVFPPLLAQEHDAPLVTLVRQLQRDHVRMAERWATARGPLQAMADGQLPAFSAEHEAALDGFAECYADHLRHEDDSIYPAARALLDPGAQSAMGQEMARRRGVR</sequence>
<keyword evidence="3" id="KW-1185">Reference proteome</keyword>
<organism evidence="2 3">
    <name type="scientific">Diaphorobacter limosus</name>
    <dbReference type="NCBI Taxonomy" id="3036128"/>
    <lineage>
        <taxon>Bacteria</taxon>
        <taxon>Pseudomonadati</taxon>
        <taxon>Pseudomonadota</taxon>
        <taxon>Betaproteobacteria</taxon>
        <taxon>Burkholderiales</taxon>
        <taxon>Comamonadaceae</taxon>
        <taxon>Diaphorobacter</taxon>
    </lineage>
</organism>
<dbReference type="EMBL" id="CP136921">
    <property type="protein sequence ID" value="WOO30915.1"/>
    <property type="molecule type" value="Genomic_DNA"/>
</dbReference>
<proteinExistence type="predicted"/>
<dbReference type="Pfam" id="PF01814">
    <property type="entry name" value="Hemerythrin"/>
    <property type="match status" value="1"/>
</dbReference>
<dbReference type="Gene3D" id="1.20.120.520">
    <property type="entry name" value="nmb1532 protein domain like"/>
    <property type="match status" value="1"/>
</dbReference>
<dbReference type="InterPro" id="IPR012312">
    <property type="entry name" value="Hemerythrin-like"/>
</dbReference>
<reference evidence="2 3" key="1">
    <citation type="submission" date="2023-03" db="EMBL/GenBank/DDBJ databases">
        <title>Diaphorobacter basophil sp. nov., isolated from a sewage-treatment plant.</title>
        <authorList>
            <person name="Yang K."/>
        </authorList>
    </citation>
    <scope>NUCLEOTIDE SEQUENCE [LARGE SCALE GENOMIC DNA]</scope>
    <source>
        <strain evidence="2 3">Y-1</strain>
    </source>
</reference>
<protein>
    <submittedName>
        <fullName evidence="2">Hemerythrin domain-containing protein</fullName>
    </submittedName>
</protein>
<dbReference type="RefSeq" id="WP_317700409.1">
    <property type="nucleotide sequence ID" value="NZ_CP136921.1"/>
</dbReference>
<gene>
    <name evidence="2" type="ORF">P4826_10780</name>
</gene>